<comment type="caution">
    <text evidence="1">The sequence shown here is derived from an EMBL/GenBank/DDBJ whole genome shotgun (WGS) entry which is preliminary data.</text>
</comment>
<evidence type="ECO:0000313" key="2">
    <source>
        <dbReference type="Proteomes" id="UP000075583"/>
    </source>
</evidence>
<accession>A0A150WY27</accession>
<dbReference type="EMBL" id="LQZQ01000051">
    <property type="protein sequence ID" value="KYG71326.1"/>
    <property type="molecule type" value="Genomic_DNA"/>
</dbReference>
<dbReference type="AlphaFoldDB" id="A0A150WY27"/>
<evidence type="ECO:0008006" key="3">
    <source>
        <dbReference type="Google" id="ProtNLM"/>
    </source>
</evidence>
<protein>
    <recommendedName>
        <fullName evidence="3">Lipoprotein</fullName>
    </recommendedName>
</protein>
<dbReference type="OrthoDB" id="652507at2"/>
<dbReference type="RefSeq" id="WP_062593990.1">
    <property type="nucleotide sequence ID" value="NZ_LQZQ01000051.1"/>
</dbReference>
<sequence length="196" mass="22383">MKGVLAFVILLIGLSSCSDIYEQHEVEYLMQKGQHTSRKIGGLPGEKLGTLKSDMLAFTARFDETVRYDLGNKNQEDINKLMGFSDCNSLHHENSVRFGWRYSVEKDLVEIFSYAYTSGVVSYHHMGDVAIDETAYYQIQIVDDKFYLLLNGEIEQEVDRGANCDTGLYYKLYPYFGGDETAPHDISVYIKEILNQ</sequence>
<dbReference type="STRING" id="279360.MB14_11150"/>
<keyword evidence="2" id="KW-1185">Reference proteome</keyword>
<proteinExistence type="predicted"/>
<organism evidence="1 2">
    <name type="scientific">Roseivirga ehrenbergii (strain DSM 102268 / JCM 13514 / KCTC 12282 / NCIMB 14502 / KMM 6017)</name>
    <dbReference type="NCBI Taxonomy" id="279360"/>
    <lineage>
        <taxon>Bacteria</taxon>
        <taxon>Pseudomonadati</taxon>
        <taxon>Bacteroidota</taxon>
        <taxon>Cytophagia</taxon>
        <taxon>Cytophagales</taxon>
        <taxon>Roseivirgaceae</taxon>
        <taxon>Roseivirga</taxon>
    </lineage>
</organism>
<name>A0A150WY27_ROSEK</name>
<dbReference type="Proteomes" id="UP000075583">
    <property type="component" value="Unassembled WGS sequence"/>
</dbReference>
<reference evidence="1" key="1">
    <citation type="submission" date="2016-01" db="EMBL/GenBank/DDBJ databases">
        <title>Genome sequencing of Roseivirga ehrenbergii KMM 6017.</title>
        <authorList>
            <person name="Selvaratnam C."/>
            <person name="Thevarajoo S."/>
            <person name="Goh K.M."/>
            <person name="Ee R."/>
            <person name="Chan K.-G."/>
            <person name="Chong C.S."/>
        </authorList>
    </citation>
    <scope>NUCLEOTIDE SEQUENCE [LARGE SCALE GENOMIC DNA]</scope>
    <source>
        <strain evidence="1">KMM 6017</strain>
    </source>
</reference>
<gene>
    <name evidence="1" type="ORF">MB14_11150</name>
</gene>
<dbReference type="PROSITE" id="PS51257">
    <property type="entry name" value="PROKAR_LIPOPROTEIN"/>
    <property type="match status" value="1"/>
</dbReference>
<evidence type="ECO:0000313" key="1">
    <source>
        <dbReference type="EMBL" id="KYG71326.1"/>
    </source>
</evidence>